<reference evidence="1" key="1">
    <citation type="submission" date="2018-10" db="EMBL/GenBank/DDBJ databases">
        <title>Hidden diversity of soil giant viruses.</title>
        <authorList>
            <person name="Schulz F."/>
            <person name="Alteio L."/>
            <person name="Goudeau D."/>
            <person name="Ryan E.M."/>
            <person name="Malmstrom R.R."/>
            <person name="Blanchard J."/>
            <person name="Woyke T."/>
        </authorList>
    </citation>
    <scope>NUCLEOTIDE SEQUENCE</scope>
    <source>
        <strain evidence="1">HOV1</strain>
    </source>
</reference>
<dbReference type="EMBL" id="MK072349">
    <property type="protein sequence ID" value="AYV82231.1"/>
    <property type="molecule type" value="Genomic_DNA"/>
</dbReference>
<feature type="non-terminal residue" evidence="1">
    <location>
        <position position="59"/>
    </location>
</feature>
<accession>A0A3G5A7P1</accession>
<organism evidence="1">
    <name type="scientific">Homavirus sp</name>
    <dbReference type="NCBI Taxonomy" id="2487769"/>
    <lineage>
        <taxon>Viruses</taxon>
        <taxon>Varidnaviria</taxon>
        <taxon>Bamfordvirae</taxon>
        <taxon>Nucleocytoviricota</taxon>
        <taxon>Megaviricetes</taxon>
        <taxon>Imitervirales</taxon>
        <taxon>Mimiviridae</taxon>
        <taxon>Klosneuvirinae</taxon>
    </lineage>
</organism>
<gene>
    <name evidence="1" type="ORF">Homavirus18_11</name>
</gene>
<name>A0A3G5A7P1_9VIRU</name>
<sequence length="59" mass="7004">MYDAYEIIPDKIDVILFLCLYLSHSSRWNSLYMYSKKAVKIAKNFNHSSTTYVLYNDTD</sequence>
<evidence type="ECO:0000313" key="1">
    <source>
        <dbReference type="EMBL" id="AYV82231.1"/>
    </source>
</evidence>
<proteinExistence type="predicted"/>
<protein>
    <submittedName>
        <fullName evidence="1">Uncharacterized protein</fullName>
    </submittedName>
</protein>